<dbReference type="InterPro" id="IPR051917">
    <property type="entry name" value="Transposase-Integrase"/>
</dbReference>
<protein>
    <recommendedName>
        <fullName evidence="1">Transposase IS30-like HTH domain-containing protein</fullName>
    </recommendedName>
</protein>
<name>A0A7W7ZJZ8_9BACT</name>
<evidence type="ECO:0000313" key="3">
    <source>
        <dbReference type="Proteomes" id="UP000540989"/>
    </source>
</evidence>
<dbReference type="EMBL" id="JACHIP010000015">
    <property type="protein sequence ID" value="MBB5060596.1"/>
    <property type="molecule type" value="Genomic_DNA"/>
</dbReference>
<reference evidence="2 3" key="1">
    <citation type="submission" date="2020-08" db="EMBL/GenBank/DDBJ databases">
        <title>Genomic Encyclopedia of Type Strains, Phase IV (KMG-V): Genome sequencing to study the core and pangenomes of soil and plant-associated prokaryotes.</title>
        <authorList>
            <person name="Whitman W."/>
        </authorList>
    </citation>
    <scope>NUCLEOTIDE SEQUENCE [LARGE SCALE GENOMIC DNA]</scope>
    <source>
        <strain evidence="2 3">M8UP14</strain>
    </source>
</reference>
<dbReference type="GO" id="GO:0004803">
    <property type="term" value="F:transposase activity"/>
    <property type="evidence" value="ECO:0007669"/>
    <property type="project" value="TreeGrafter"/>
</dbReference>
<keyword evidence="3" id="KW-1185">Reference proteome</keyword>
<comment type="caution">
    <text evidence="2">The sequence shown here is derived from an EMBL/GenBank/DDBJ whole genome shotgun (WGS) entry which is preliminary data.</text>
</comment>
<dbReference type="GO" id="GO:0005829">
    <property type="term" value="C:cytosol"/>
    <property type="evidence" value="ECO:0007669"/>
    <property type="project" value="TreeGrafter"/>
</dbReference>
<dbReference type="PANTHER" id="PTHR10948">
    <property type="entry name" value="TRANSPOSASE"/>
    <property type="match status" value="1"/>
</dbReference>
<dbReference type="RefSeq" id="WP_184222966.1">
    <property type="nucleotide sequence ID" value="NZ_JACHIP010000015.1"/>
</dbReference>
<dbReference type="Pfam" id="PF13936">
    <property type="entry name" value="HTH_38"/>
    <property type="match status" value="1"/>
</dbReference>
<proteinExistence type="predicted"/>
<dbReference type="GO" id="GO:0032196">
    <property type="term" value="P:transposition"/>
    <property type="evidence" value="ECO:0007669"/>
    <property type="project" value="TreeGrafter"/>
</dbReference>
<evidence type="ECO:0000259" key="1">
    <source>
        <dbReference type="Pfam" id="PF13936"/>
    </source>
</evidence>
<dbReference type="PANTHER" id="PTHR10948:SF23">
    <property type="entry name" value="TRANSPOSASE INSI FOR INSERTION SEQUENCE ELEMENT IS30A-RELATED"/>
    <property type="match status" value="1"/>
</dbReference>
<feature type="domain" description="Transposase IS30-like HTH" evidence="1">
    <location>
        <begin position="60"/>
        <end position="102"/>
    </location>
</feature>
<gene>
    <name evidence="2" type="ORF">HDF16_005332</name>
</gene>
<sequence length="154" mass="17388">MRRERQHGLSAEQKAEIWQRWKAGESLHEIGRAFDKDHGSIQFLLSKHGGIAPAVRRRSQRTLTLAEREDISRGIASGSSIREIARGLERPASTVSREVARHGGRLMYRASEADQRAWSSALRPKTCWLADHRKLSLLVASKLILDWSPEQISG</sequence>
<accession>A0A7W7ZJZ8</accession>
<organism evidence="2 3">
    <name type="scientific">Granulicella aggregans</name>
    <dbReference type="NCBI Taxonomy" id="474949"/>
    <lineage>
        <taxon>Bacteria</taxon>
        <taxon>Pseudomonadati</taxon>
        <taxon>Acidobacteriota</taxon>
        <taxon>Terriglobia</taxon>
        <taxon>Terriglobales</taxon>
        <taxon>Acidobacteriaceae</taxon>
        <taxon>Granulicella</taxon>
    </lineage>
</organism>
<evidence type="ECO:0000313" key="2">
    <source>
        <dbReference type="EMBL" id="MBB5060596.1"/>
    </source>
</evidence>
<feature type="non-terminal residue" evidence="2">
    <location>
        <position position="154"/>
    </location>
</feature>
<dbReference type="AlphaFoldDB" id="A0A7W7ZJZ8"/>
<dbReference type="InterPro" id="IPR025246">
    <property type="entry name" value="IS30-like_HTH"/>
</dbReference>
<dbReference type="Proteomes" id="UP000540989">
    <property type="component" value="Unassembled WGS sequence"/>
</dbReference>